<dbReference type="SUPFAM" id="SSF68906">
    <property type="entry name" value="SAP domain"/>
    <property type="match status" value="1"/>
</dbReference>
<evidence type="ECO:0000256" key="3">
    <source>
        <dbReference type="ARBA" id="ARBA00012891"/>
    </source>
</evidence>
<evidence type="ECO:0000313" key="12">
    <source>
        <dbReference type="WBParaSite" id="jg14701"/>
    </source>
</evidence>
<dbReference type="InterPro" id="IPR023406">
    <property type="entry name" value="Topo_IA_AS"/>
</dbReference>
<dbReference type="InterPro" id="IPR013826">
    <property type="entry name" value="Topo_IA_cen_sub3"/>
</dbReference>
<dbReference type="SUPFAM" id="SSF56712">
    <property type="entry name" value="Prokaryotic type I DNA topoisomerase"/>
    <property type="match status" value="1"/>
</dbReference>
<sequence length="743" mass="84196">MAPEHLSTEPTARRTFSVDGKPLSKLLVADLRVALQNRNLPTDGKKDQLVERLKQYLLEHESKPSTSAVSLNDVDMLTVLMVAEKPLMASQIARIVAKGAHIKYRKAFNEACAVSEFGGEFMGKPAVFKVTSTCGHIMKTEFPDEFQRNRNQHEPIQLYDCPVRKIECNPKLKMNKYLAEEANGCDFLVLWLDCDLEGENICFEVMNAVQKTMEKNKRVAGSFIDKVYRARFSSLKDIETAMDHLIKPNLKQSQSVDAKKELDLRIGVASSRFLTSYLRKRNRDRDIKLVSYGPCQTPTLAFCVEEDEKVKMFQVDQYYSLSCEVQVPGLAKKIKLEYAEGPVRSEQSAQETIKQLNQSEAVAKVVEIQTKMHEKVQPRALNTVELLKAASSKLGFSPADAMKAAENLYSRGYISYPRTETTVYPKDSTCKNIDGAVQQLEVIEEPRKGEDKGDHPPIYPVKSINRTDQRINPREFELYDYICKHFVASLMKKYTYETSTVMFAIGAEKFQTQVRRAIEPGFTKIMPWQAVTVDEDLVGKQTSPIQLNKEYSVSSLKMTKKKTATPTHLTEAELIAKMENYGIGTDASIPTHVQNICDRNYVKVEDGRRLVPTPLGIALVKAYKELDQDLVLPTMRAEVEKKLSRIARGEADLSSVRDEILHTYRQKFELFCQRFNRVEHLFQGCFPMRELANERIDHFGENVTKPAHKPVSTTKSSTKRKHPGSGVNAAPKQTKKLKNTAAK</sequence>
<dbReference type="EC" id="5.6.2.1" evidence="3 7"/>
<dbReference type="InterPro" id="IPR013824">
    <property type="entry name" value="Topo_IA_cen_sub1"/>
</dbReference>
<dbReference type="Pfam" id="PF01131">
    <property type="entry name" value="Topoisom_bac"/>
    <property type="match status" value="1"/>
</dbReference>
<dbReference type="PROSITE" id="PS52039">
    <property type="entry name" value="TOPO_IA_2"/>
    <property type="match status" value="1"/>
</dbReference>
<dbReference type="Pfam" id="PF01751">
    <property type="entry name" value="Toprim"/>
    <property type="match status" value="1"/>
</dbReference>
<dbReference type="Gene3D" id="3.40.50.140">
    <property type="match status" value="1"/>
</dbReference>
<evidence type="ECO:0000256" key="4">
    <source>
        <dbReference type="ARBA" id="ARBA00023029"/>
    </source>
</evidence>
<dbReference type="InterPro" id="IPR003601">
    <property type="entry name" value="Topo_IA_2"/>
</dbReference>
<evidence type="ECO:0000256" key="7">
    <source>
        <dbReference type="RuleBase" id="RU362092"/>
    </source>
</evidence>
<dbReference type="InterPro" id="IPR000380">
    <property type="entry name" value="Topo_IA"/>
</dbReference>
<dbReference type="PRINTS" id="PR00417">
    <property type="entry name" value="PRTPISMRASEI"/>
</dbReference>
<dbReference type="PROSITE" id="PS50800">
    <property type="entry name" value="SAP"/>
    <property type="match status" value="1"/>
</dbReference>
<dbReference type="InterPro" id="IPR006171">
    <property type="entry name" value="TOPRIM_dom"/>
</dbReference>
<keyword evidence="4 7" id="KW-0799">Topoisomerase</keyword>
<dbReference type="CDD" id="cd03362">
    <property type="entry name" value="TOPRIM_TopoIA_TopoIII"/>
    <property type="match status" value="1"/>
</dbReference>
<dbReference type="Gene3D" id="1.10.290.10">
    <property type="entry name" value="Topoisomerase I, domain 4"/>
    <property type="match status" value="1"/>
</dbReference>
<keyword evidence="5 7" id="KW-0238">DNA-binding</keyword>
<evidence type="ECO:0000256" key="6">
    <source>
        <dbReference type="ARBA" id="ARBA00023235"/>
    </source>
</evidence>
<protein>
    <recommendedName>
        <fullName evidence="3 7">DNA topoisomerase</fullName>
        <ecNumber evidence="3 7">5.6.2.1</ecNumber>
    </recommendedName>
</protein>
<dbReference type="SMART" id="SM00437">
    <property type="entry name" value="TOP1Ac"/>
    <property type="match status" value="1"/>
</dbReference>
<dbReference type="Proteomes" id="UP000887574">
    <property type="component" value="Unplaced"/>
</dbReference>
<dbReference type="GO" id="GO:0003917">
    <property type="term" value="F:DNA topoisomerase type I (single strand cut, ATP-independent) activity"/>
    <property type="evidence" value="ECO:0007669"/>
    <property type="project" value="UniProtKB-EC"/>
</dbReference>
<dbReference type="InterPro" id="IPR003034">
    <property type="entry name" value="SAP_dom"/>
</dbReference>
<dbReference type="InterPro" id="IPR023405">
    <property type="entry name" value="Topo_IA_core_domain"/>
</dbReference>
<dbReference type="Gene3D" id="1.10.460.10">
    <property type="entry name" value="Topoisomerase I, domain 2"/>
    <property type="match status" value="1"/>
</dbReference>
<dbReference type="SMART" id="SM00513">
    <property type="entry name" value="SAP"/>
    <property type="match status" value="1"/>
</dbReference>
<evidence type="ECO:0000256" key="1">
    <source>
        <dbReference type="ARBA" id="ARBA00000213"/>
    </source>
</evidence>
<dbReference type="Pfam" id="PF02037">
    <property type="entry name" value="SAP"/>
    <property type="match status" value="1"/>
</dbReference>
<evidence type="ECO:0000259" key="10">
    <source>
        <dbReference type="PROSITE" id="PS52039"/>
    </source>
</evidence>
<dbReference type="GO" id="GO:0006281">
    <property type="term" value="P:DNA repair"/>
    <property type="evidence" value="ECO:0007669"/>
    <property type="project" value="TreeGrafter"/>
</dbReference>
<dbReference type="AlphaFoldDB" id="A0A915D2I2"/>
<dbReference type="InterPro" id="IPR013497">
    <property type="entry name" value="Topo_IA_cen"/>
</dbReference>
<name>A0A915D2I2_9BILA</name>
<dbReference type="InterPro" id="IPR003602">
    <property type="entry name" value="Topo_IA_DNA-bd_dom"/>
</dbReference>
<keyword evidence="11" id="KW-1185">Reference proteome</keyword>
<organism evidence="11 12">
    <name type="scientific">Ditylenchus dipsaci</name>
    <dbReference type="NCBI Taxonomy" id="166011"/>
    <lineage>
        <taxon>Eukaryota</taxon>
        <taxon>Metazoa</taxon>
        <taxon>Ecdysozoa</taxon>
        <taxon>Nematoda</taxon>
        <taxon>Chromadorea</taxon>
        <taxon>Rhabditida</taxon>
        <taxon>Tylenchina</taxon>
        <taxon>Tylenchomorpha</taxon>
        <taxon>Sphaerularioidea</taxon>
        <taxon>Anguinidae</taxon>
        <taxon>Anguininae</taxon>
        <taxon>Ditylenchus</taxon>
    </lineage>
</organism>
<dbReference type="WBParaSite" id="jg14701">
    <property type="protein sequence ID" value="jg14701"/>
    <property type="gene ID" value="jg14701"/>
</dbReference>
<dbReference type="GO" id="GO:0006310">
    <property type="term" value="P:DNA recombination"/>
    <property type="evidence" value="ECO:0007669"/>
    <property type="project" value="TreeGrafter"/>
</dbReference>
<evidence type="ECO:0000256" key="8">
    <source>
        <dbReference type="SAM" id="MobiDB-lite"/>
    </source>
</evidence>
<dbReference type="GO" id="GO:0003677">
    <property type="term" value="F:DNA binding"/>
    <property type="evidence" value="ECO:0007669"/>
    <property type="project" value="UniProtKB-KW"/>
</dbReference>
<dbReference type="PROSITE" id="PS00396">
    <property type="entry name" value="TOPO_IA_1"/>
    <property type="match status" value="1"/>
</dbReference>
<keyword evidence="6 7" id="KW-0413">Isomerase</keyword>
<dbReference type="Gene3D" id="1.10.720.30">
    <property type="entry name" value="SAP domain"/>
    <property type="match status" value="1"/>
</dbReference>
<evidence type="ECO:0000256" key="5">
    <source>
        <dbReference type="ARBA" id="ARBA00023125"/>
    </source>
</evidence>
<dbReference type="GO" id="GO:0006265">
    <property type="term" value="P:DNA topological change"/>
    <property type="evidence" value="ECO:0007669"/>
    <property type="project" value="InterPro"/>
</dbReference>
<feature type="compositionally biased region" description="Basic residues" evidence="8">
    <location>
        <begin position="733"/>
        <end position="743"/>
    </location>
</feature>
<dbReference type="GO" id="GO:0005634">
    <property type="term" value="C:nucleus"/>
    <property type="evidence" value="ECO:0007669"/>
    <property type="project" value="TreeGrafter"/>
</dbReference>
<accession>A0A915D2I2</accession>
<proteinExistence type="inferred from homology"/>
<dbReference type="PANTHER" id="PTHR11390:SF20">
    <property type="entry name" value="DNA TOPOISOMERASE 3-BETA-1"/>
    <property type="match status" value="1"/>
</dbReference>
<comment type="catalytic activity">
    <reaction evidence="1 7">
        <text>ATP-independent breakage of single-stranded DNA, followed by passage and rejoining.</text>
        <dbReference type="EC" id="5.6.2.1"/>
    </reaction>
</comment>
<comment type="function">
    <text evidence="7">Introduces a single-strand break via transesterification at a target site in duplex DNA. Releases the supercoiling and torsional tension of DNA introduced during the DNA replication and transcription by transiently cleaving and rejoining one strand of the DNA duplex. The scissile phosphodiester is attacked by the catalytic tyrosine of the enzyme, resulting in the formation of a DNA-(5'-phosphotyrosyl)-enzyme intermediate and the expulsion of a 3'-OH DNA strand.</text>
</comment>
<feature type="domain" description="Topo IA-type catalytic" evidence="10">
    <location>
        <begin position="249"/>
        <end position="668"/>
    </location>
</feature>
<dbReference type="PANTHER" id="PTHR11390">
    <property type="entry name" value="PROKARYOTIC DNA TOPOISOMERASE"/>
    <property type="match status" value="1"/>
</dbReference>
<dbReference type="InterPro" id="IPR036361">
    <property type="entry name" value="SAP_dom_sf"/>
</dbReference>
<dbReference type="InterPro" id="IPR013825">
    <property type="entry name" value="Topo_IA_cen_sub2"/>
</dbReference>
<evidence type="ECO:0000256" key="2">
    <source>
        <dbReference type="ARBA" id="ARBA00009446"/>
    </source>
</evidence>
<reference evidence="12" key="1">
    <citation type="submission" date="2022-11" db="UniProtKB">
        <authorList>
            <consortium name="WormBaseParasite"/>
        </authorList>
    </citation>
    <scope>IDENTIFICATION</scope>
</reference>
<dbReference type="CDD" id="cd00186">
    <property type="entry name" value="TOP1Ac"/>
    <property type="match status" value="1"/>
</dbReference>
<dbReference type="InterPro" id="IPR034144">
    <property type="entry name" value="TOPRIM_TopoIII"/>
</dbReference>
<feature type="domain" description="SAP" evidence="9">
    <location>
        <begin position="23"/>
        <end position="57"/>
    </location>
</feature>
<feature type="region of interest" description="Disordered" evidence="8">
    <location>
        <begin position="700"/>
        <end position="743"/>
    </location>
</feature>
<evidence type="ECO:0000259" key="9">
    <source>
        <dbReference type="PROSITE" id="PS50800"/>
    </source>
</evidence>
<evidence type="ECO:0000313" key="11">
    <source>
        <dbReference type="Proteomes" id="UP000887574"/>
    </source>
</evidence>
<dbReference type="Gene3D" id="2.70.20.10">
    <property type="entry name" value="Topoisomerase I, domain 3"/>
    <property type="match status" value="1"/>
</dbReference>
<dbReference type="SMART" id="SM00436">
    <property type="entry name" value="TOP1Bc"/>
    <property type="match status" value="1"/>
</dbReference>
<dbReference type="SMART" id="SM00493">
    <property type="entry name" value="TOPRIM"/>
    <property type="match status" value="1"/>
</dbReference>
<comment type="similarity">
    <text evidence="2 7">Belongs to the type IA topoisomerase family.</text>
</comment>